<feature type="region of interest" description="Disordered" evidence="1">
    <location>
        <begin position="51"/>
        <end position="70"/>
    </location>
</feature>
<dbReference type="Proteomes" id="UP000008782">
    <property type="component" value="Unassembled WGS sequence"/>
</dbReference>
<proteinExistence type="predicted"/>
<sequence length="121" mass="13052">MSAYLTPSVNRSAPSERSEWYTQVILLGLLGGAHQGPPSLCSELAPVVGTDKRPPKGTNGRKFANEQPLAVDGGGTPWTVEKLRVNIDACLACETTNRRQSLGSSVDRFPGRFRVPDMLAK</sequence>
<organism evidence="3">
    <name type="scientific">Colletotrichum graminicola (strain M1.001 / M2 / FGSC 10212)</name>
    <name type="common">Maize anthracnose fungus</name>
    <name type="synonym">Glomerella graminicola</name>
    <dbReference type="NCBI Taxonomy" id="645133"/>
    <lineage>
        <taxon>Eukaryota</taxon>
        <taxon>Fungi</taxon>
        <taxon>Dikarya</taxon>
        <taxon>Ascomycota</taxon>
        <taxon>Pezizomycotina</taxon>
        <taxon>Sordariomycetes</taxon>
        <taxon>Hypocreomycetidae</taxon>
        <taxon>Glomerellales</taxon>
        <taxon>Glomerellaceae</taxon>
        <taxon>Colletotrichum</taxon>
        <taxon>Colletotrichum graminicola species complex</taxon>
    </lineage>
</organism>
<dbReference type="GeneID" id="24406069"/>
<protein>
    <submittedName>
        <fullName evidence="2">Uncharacterized protein</fullName>
    </submittedName>
</protein>
<gene>
    <name evidence="2" type="ORF">GLRG_00704</name>
</gene>
<reference evidence="3" key="1">
    <citation type="journal article" date="2012" name="Nat. Genet.">
        <title>Lifestyle transitions in plant pathogenic Colletotrichum fungi deciphered by genome and transcriptome analyses.</title>
        <authorList>
            <person name="O'Connell R.J."/>
            <person name="Thon M.R."/>
            <person name="Hacquard S."/>
            <person name="Amyotte S.G."/>
            <person name="Kleemann J."/>
            <person name="Torres M.F."/>
            <person name="Damm U."/>
            <person name="Buiate E.A."/>
            <person name="Epstein L."/>
            <person name="Alkan N."/>
            <person name="Altmueller J."/>
            <person name="Alvarado-Balderrama L."/>
            <person name="Bauser C.A."/>
            <person name="Becker C."/>
            <person name="Birren B.W."/>
            <person name="Chen Z."/>
            <person name="Choi J."/>
            <person name="Crouch J.A."/>
            <person name="Duvick J.P."/>
            <person name="Farman M.A."/>
            <person name="Gan P."/>
            <person name="Heiman D."/>
            <person name="Henrissat B."/>
            <person name="Howard R.J."/>
            <person name="Kabbage M."/>
            <person name="Koch C."/>
            <person name="Kracher B."/>
            <person name="Kubo Y."/>
            <person name="Law A.D."/>
            <person name="Lebrun M.-H."/>
            <person name="Lee Y.-H."/>
            <person name="Miyara I."/>
            <person name="Moore N."/>
            <person name="Neumann U."/>
            <person name="Nordstroem K."/>
            <person name="Panaccione D.G."/>
            <person name="Panstruga R."/>
            <person name="Place M."/>
            <person name="Proctor R.H."/>
            <person name="Prusky D."/>
            <person name="Rech G."/>
            <person name="Reinhardt R."/>
            <person name="Rollins J.A."/>
            <person name="Rounsley S."/>
            <person name="Schardl C.L."/>
            <person name="Schwartz D.C."/>
            <person name="Shenoy N."/>
            <person name="Shirasu K."/>
            <person name="Sikhakolli U.R."/>
            <person name="Stueber K."/>
            <person name="Sukno S.A."/>
            <person name="Sweigard J.A."/>
            <person name="Takano Y."/>
            <person name="Takahara H."/>
            <person name="Trail F."/>
            <person name="van der Does H.C."/>
            <person name="Voll L.M."/>
            <person name="Will I."/>
            <person name="Young S."/>
            <person name="Zeng Q."/>
            <person name="Zhang J."/>
            <person name="Zhou S."/>
            <person name="Dickman M.B."/>
            <person name="Schulze-Lefert P."/>
            <person name="Ver Loren van Themaat E."/>
            <person name="Ma L.-J."/>
            <person name="Vaillancourt L.J."/>
        </authorList>
    </citation>
    <scope>NUCLEOTIDE SEQUENCE [LARGE SCALE GENOMIC DNA]</scope>
    <source>
        <strain evidence="3">M1.001 / M2 / FGSC 10212</strain>
    </source>
</reference>
<name>E3Q3F8_COLGM</name>
<evidence type="ECO:0000313" key="3">
    <source>
        <dbReference type="Proteomes" id="UP000008782"/>
    </source>
</evidence>
<dbReference type="VEuPathDB" id="FungiDB:GLRG_00704"/>
<dbReference type="EMBL" id="GG697332">
    <property type="protein sequence ID" value="EFQ25560.1"/>
    <property type="molecule type" value="Genomic_DNA"/>
</dbReference>
<evidence type="ECO:0000256" key="1">
    <source>
        <dbReference type="SAM" id="MobiDB-lite"/>
    </source>
</evidence>
<dbReference type="AlphaFoldDB" id="E3Q3F8"/>
<dbReference type="HOGENOM" id="CLU_2037887_0_0_1"/>
<evidence type="ECO:0000313" key="2">
    <source>
        <dbReference type="EMBL" id="EFQ25560.1"/>
    </source>
</evidence>
<keyword evidence="3" id="KW-1185">Reference proteome</keyword>
<dbReference type="RefSeq" id="XP_008089580.1">
    <property type="nucleotide sequence ID" value="XM_008091389.1"/>
</dbReference>
<accession>E3Q3F8</accession>